<dbReference type="EMBL" id="JBHTCJ010000008">
    <property type="protein sequence ID" value="MFC7343057.1"/>
    <property type="molecule type" value="Genomic_DNA"/>
</dbReference>
<comment type="caution">
    <text evidence="10">The sequence shown here is derived from an EMBL/GenBank/DDBJ whole genome shotgun (WGS) entry which is preliminary data.</text>
</comment>
<protein>
    <submittedName>
        <fullName evidence="10">Pycsar system effector family protein</fullName>
    </submittedName>
</protein>
<dbReference type="RefSeq" id="WP_380669580.1">
    <property type="nucleotide sequence ID" value="NZ_JBHTCJ010000008.1"/>
</dbReference>
<evidence type="ECO:0000256" key="2">
    <source>
        <dbReference type="ARBA" id="ARBA00022475"/>
    </source>
</evidence>
<evidence type="ECO:0000256" key="8">
    <source>
        <dbReference type="SAM" id="Phobius"/>
    </source>
</evidence>
<reference evidence="11" key="1">
    <citation type="journal article" date="2019" name="Int. J. Syst. Evol. Microbiol.">
        <title>The Global Catalogue of Microorganisms (GCM) 10K type strain sequencing project: providing services to taxonomists for standard genome sequencing and annotation.</title>
        <authorList>
            <consortium name="The Broad Institute Genomics Platform"/>
            <consortium name="The Broad Institute Genome Sequencing Center for Infectious Disease"/>
            <person name="Wu L."/>
            <person name="Ma J."/>
        </authorList>
    </citation>
    <scope>NUCLEOTIDE SEQUENCE [LARGE SCALE GENOMIC DNA]</scope>
    <source>
        <strain evidence="11">WLHS5</strain>
    </source>
</reference>
<feature type="transmembrane region" description="Helical" evidence="8">
    <location>
        <begin position="144"/>
        <end position="161"/>
    </location>
</feature>
<gene>
    <name evidence="10" type="ORF">ACFQRI_16760</name>
</gene>
<evidence type="ECO:0000256" key="7">
    <source>
        <dbReference type="ARBA" id="ARBA00023136"/>
    </source>
</evidence>
<evidence type="ECO:0000259" key="9">
    <source>
        <dbReference type="Pfam" id="PF18967"/>
    </source>
</evidence>
<keyword evidence="4" id="KW-0547">Nucleotide-binding</keyword>
<dbReference type="Proteomes" id="UP001596504">
    <property type="component" value="Unassembled WGS sequence"/>
</dbReference>
<organism evidence="10 11">
    <name type="scientific">Saccharopolyspora griseoalba</name>
    <dbReference type="NCBI Taxonomy" id="1431848"/>
    <lineage>
        <taxon>Bacteria</taxon>
        <taxon>Bacillati</taxon>
        <taxon>Actinomycetota</taxon>
        <taxon>Actinomycetes</taxon>
        <taxon>Pseudonocardiales</taxon>
        <taxon>Pseudonocardiaceae</taxon>
        <taxon>Saccharopolyspora</taxon>
    </lineage>
</organism>
<evidence type="ECO:0000313" key="11">
    <source>
        <dbReference type="Proteomes" id="UP001596504"/>
    </source>
</evidence>
<evidence type="ECO:0000313" key="10">
    <source>
        <dbReference type="EMBL" id="MFC7343057.1"/>
    </source>
</evidence>
<dbReference type="Pfam" id="PF18967">
    <property type="entry name" value="PycTM"/>
    <property type="match status" value="1"/>
</dbReference>
<keyword evidence="5 8" id="KW-1133">Transmembrane helix</keyword>
<evidence type="ECO:0000256" key="5">
    <source>
        <dbReference type="ARBA" id="ARBA00022989"/>
    </source>
</evidence>
<sequence length="162" mass="17643">MTSSDEAWKALQQTHDLIKVADTKAAAIVTGNGVLGGVLIKALPAHGTWSAAWPHVTLMLSSIAAVSASILFALRVFVPRLRNAQPESLLYFGTIARRYPEPTKFIAAYRRLLDDGSKLEEALAEQVWTTSHIARQKFRNVTPALWLLGLALITALLAGLLK</sequence>
<feature type="transmembrane region" description="Helical" evidence="8">
    <location>
        <begin position="58"/>
        <end position="78"/>
    </location>
</feature>
<name>A0ABW2LKJ3_9PSEU</name>
<keyword evidence="3 8" id="KW-0812">Transmembrane</keyword>
<evidence type="ECO:0000256" key="1">
    <source>
        <dbReference type="ARBA" id="ARBA00004236"/>
    </source>
</evidence>
<accession>A0ABW2LKJ3</accession>
<feature type="domain" description="Pycsar effector protein" evidence="9">
    <location>
        <begin position="7"/>
        <end position="158"/>
    </location>
</feature>
<comment type="subcellular location">
    <subcellularLocation>
        <location evidence="1">Cell membrane</location>
    </subcellularLocation>
</comment>
<keyword evidence="6" id="KW-0051">Antiviral defense</keyword>
<evidence type="ECO:0000256" key="4">
    <source>
        <dbReference type="ARBA" id="ARBA00022741"/>
    </source>
</evidence>
<evidence type="ECO:0000256" key="6">
    <source>
        <dbReference type="ARBA" id="ARBA00023118"/>
    </source>
</evidence>
<keyword evidence="11" id="KW-1185">Reference proteome</keyword>
<proteinExistence type="predicted"/>
<keyword evidence="2" id="KW-1003">Cell membrane</keyword>
<dbReference type="InterPro" id="IPR043760">
    <property type="entry name" value="PycTM_dom"/>
</dbReference>
<evidence type="ECO:0000256" key="3">
    <source>
        <dbReference type="ARBA" id="ARBA00022692"/>
    </source>
</evidence>
<keyword evidence="7 8" id="KW-0472">Membrane</keyword>